<evidence type="ECO:0000313" key="1">
    <source>
        <dbReference type="EMBL" id="CAG9771260.1"/>
    </source>
</evidence>
<protein>
    <submittedName>
        <fullName evidence="1">Uncharacterized protein</fullName>
    </submittedName>
</protein>
<dbReference type="Proteomes" id="UP001152799">
    <property type="component" value="Chromosome 7"/>
</dbReference>
<proteinExistence type="predicted"/>
<name>A0A9N9MTM4_9CUCU</name>
<accession>A0A9N9MTM4</accession>
<reference evidence="1" key="1">
    <citation type="submission" date="2022-01" db="EMBL/GenBank/DDBJ databases">
        <authorList>
            <person name="King R."/>
        </authorList>
    </citation>
    <scope>NUCLEOTIDE SEQUENCE</scope>
</reference>
<sequence>MIKWRLLQAMRTDQFDKTGVQFGAPISPYGSVEYMEHK</sequence>
<keyword evidence="2" id="KW-1185">Reference proteome</keyword>
<organism evidence="1 2">
    <name type="scientific">Ceutorhynchus assimilis</name>
    <name type="common">cabbage seed weevil</name>
    <dbReference type="NCBI Taxonomy" id="467358"/>
    <lineage>
        <taxon>Eukaryota</taxon>
        <taxon>Metazoa</taxon>
        <taxon>Ecdysozoa</taxon>
        <taxon>Arthropoda</taxon>
        <taxon>Hexapoda</taxon>
        <taxon>Insecta</taxon>
        <taxon>Pterygota</taxon>
        <taxon>Neoptera</taxon>
        <taxon>Endopterygota</taxon>
        <taxon>Coleoptera</taxon>
        <taxon>Polyphaga</taxon>
        <taxon>Cucujiformia</taxon>
        <taxon>Curculionidae</taxon>
        <taxon>Ceutorhynchinae</taxon>
        <taxon>Ceutorhynchus</taxon>
    </lineage>
</organism>
<dbReference type="AlphaFoldDB" id="A0A9N9MTM4"/>
<gene>
    <name evidence="1" type="ORF">CEUTPL_LOCUS11698</name>
</gene>
<dbReference type="EMBL" id="OU892283">
    <property type="protein sequence ID" value="CAG9771260.1"/>
    <property type="molecule type" value="Genomic_DNA"/>
</dbReference>
<evidence type="ECO:0000313" key="2">
    <source>
        <dbReference type="Proteomes" id="UP001152799"/>
    </source>
</evidence>